<gene>
    <name evidence="1" type="ORF">S01H1_04151</name>
</gene>
<proteinExistence type="predicted"/>
<evidence type="ECO:0008006" key="2">
    <source>
        <dbReference type="Google" id="ProtNLM"/>
    </source>
</evidence>
<accession>X0SNZ4</accession>
<dbReference type="Pfam" id="PF06841">
    <property type="entry name" value="Phage_T4_gp19"/>
    <property type="match status" value="1"/>
</dbReference>
<comment type="caution">
    <text evidence="1">The sequence shown here is derived from an EMBL/GenBank/DDBJ whole genome shotgun (WGS) entry which is preliminary data.</text>
</comment>
<reference evidence="1" key="1">
    <citation type="journal article" date="2014" name="Front. Microbiol.">
        <title>High frequency of phylogenetically diverse reductive dehalogenase-homologous genes in deep subseafloor sedimentary metagenomes.</title>
        <authorList>
            <person name="Kawai M."/>
            <person name="Futagami T."/>
            <person name="Toyoda A."/>
            <person name="Takaki Y."/>
            <person name="Nishi S."/>
            <person name="Hori S."/>
            <person name="Arai W."/>
            <person name="Tsubouchi T."/>
            <person name="Morono Y."/>
            <person name="Uchiyama I."/>
            <person name="Ito T."/>
            <person name="Fujiyama A."/>
            <person name="Inagaki F."/>
            <person name="Takami H."/>
        </authorList>
    </citation>
    <scope>NUCLEOTIDE SEQUENCE</scope>
    <source>
        <strain evidence="1">Expedition CK06-06</strain>
    </source>
</reference>
<dbReference type="AlphaFoldDB" id="X0SNZ4"/>
<sequence length="179" mass="20609">MPVRFTIDGFKSNFRDGQRSNLFYFLPNFPGFAQTGDMNNDRSTYLVRTTNLPSSTLEEILLNWQGYDFPIAGKHTFADLSVTFNTDHDAYIRQNFELWINKIHNPVTNEYALLNEYMLDQRLQLLGNDGDPVLEFTLHDAWPKEVGQATLDYSSNDITQFDVTMRYAYHTVSDQATGG</sequence>
<name>X0SNZ4_9ZZZZ</name>
<organism evidence="1">
    <name type="scientific">marine sediment metagenome</name>
    <dbReference type="NCBI Taxonomy" id="412755"/>
    <lineage>
        <taxon>unclassified sequences</taxon>
        <taxon>metagenomes</taxon>
        <taxon>ecological metagenomes</taxon>
    </lineage>
</organism>
<evidence type="ECO:0000313" key="1">
    <source>
        <dbReference type="EMBL" id="GAF82789.1"/>
    </source>
</evidence>
<dbReference type="GO" id="GO:0005198">
    <property type="term" value="F:structural molecule activity"/>
    <property type="evidence" value="ECO:0007669"/>
    <property type="project" value="InterPro"/>
</dbReference>
<dbReference type="EMBL" id="BARS01002207">
    <property type="protein sequence ID" value="GAF82789.1"/>
    <property type="molecule type" value="Genomic_DNA"/>
</dbReference>
<dbReference type="InterPro" id="IPR010667">
    <property type="entry name" value="Phage_T4_Gp19"/>
</dbReference>
<protein>
    <recommendedName>
        <fullName evidence="2">Tail tube protein</fullName>
    </recommendedName>
</protein>